<sequence length="52" mass="6159">MLEYKCIKIIQMMILFALHEISESKLYNIVSLQHGNTAKLVSYEVLHQRCMF</sequence>
<reference evidence="1" key="1">
    <citation type="submission" date="2018-02" db="EMBL/GenBank/DDBJ databases">
        <title>Rhizophora mucronata_Transcriptome.</title>
        <authorList>
            <person name="Meera S.P."/>
            <person name="Sreeshan A."/>
            <person name="Augustine A."/>
        </authorList>
    </citation>
    <scope>NUCLEOTIDE SEQUENCE</scope>
    <source>
        <tissue evidence="1">Leaf</tissue>
    </source>
</reference>
<organism evidence="1">
    <name type="scientific">Rhizophora mucronata</name>
    <name type="common">Asiatic mangrove</name>
    <dbReference type="NCBI Taxonomy" id="61149"/>
    <lineage>
        <taxon>Eukaryota</taxon>
        <taxon>Viridiplantae</taxon>
        <taxon>Streptophyta</taxon>
        <taxon>Embryophyta</taxon>
        <taxon>Tracheophyta</taxon>
        <taxon>Spermatophyta</taxon>
        <taxon>Magnoliopsida</taxon>
        <taxon>eudicotyledons</taxon>
        <taxon>Gunneridae</taxon>
        <taxon>Pentapetalae</taxon>
        <taxon>rosids</taxon>
        <taxon>fabids</taxon>
        <taxon>Malpighiales</taxon>
        <taxon>Rhizophoraceae</taxon>
        <taxon>Rhizophora</taxon>
    </lineage>
</organism>
<name>A0A2P2R4P4_RHIMU</name>
<dbReference type="AlphaFoldDB" id="A0A2P2R4P4"/>
<protein>
    <submittedName>
        <fullName evidence="1">Uncharacterized protein</fullName>
    </submittedName>
</protein>
<dbReference type="EMBL" id="GGEC01093768">
    <property type="protein sequence ID" value="MBX74252.1"/>
    <property type="molecule type" value="Transcribed_RNA"/>
</dbReference>
<evidence type="ECO:0000313" key="1">
    <source>
        <dbReference type="EMBL" id="MBX74252.1"/>
    </source>
</evidence>
<accession>A0A2P2R4P4</accession>
<proteinExistence type="predicted"/>